<keyword evidence="2" id="KW-1003">Cell membrane</keyword>
<dbReference type="RefSeq" id="WP_205158836.1">
    <property type="nucleotide sequence ID" value="NZ_JAFEUM010000005.1"/>
</dbReference>
<keyword evidence="5 6" id="KW-0472">Membrane</keyword>
<feature type="transmembrane region" description="Helical" evidence="6">
    <location>
        <begin position="125"/>
        <end position="145"/>
    </location>
</feature>
<evidence type="ECO:0000313" key="7">
    <source>
        <dbReference type="EMBL" id="MBM7037268.1"/>
    </source>
</evidence>
<dbReference type="InterPro" id="IPR001123">
    <property type="entry name" value="LeuE-type"/>
</dbReference>
<keyword evidence="3 6" id="KW-0812">Transmembrane</keyword>
<evidence type="ECO:0000256" key="6">
    <source>
        <dbReference type="SAM" id="Phobius"/>
    </source>
</evidence>
<evidence type="ECO:0000256" key="1">
    <source>
        <dbReference type="ARBA" id="ARBA00004651"/>
    </source>
</evidence>
<evidence type="ECO:0000256" key="3">
    <source>
        <dbReference type="ARBA" id="ARBA00022692"/>
    </source>
</evidence>
<feature type="transmembrane region" description="Helical" evidence="6">
    <location>
        <begin position="6"/>
        <end position="27"/>
    </location>
</feature>
<keyword evidence="8" id="KW-1185">Reference proteome</keyword>
<feature type="transmembrane region" description="Helical" evidence="6">
    <location>
        <begin position="39"/>
        <end position="59"/>
    </location>
</feature>
<comment type="subcellular location">
    <subcellularLocation>
        <location evidence="1">Cell membrane</location>
        <topology evidence="1">Multi-pass membrane protein</topology>
    </subcellularLocation>
</comment>
<dbReference type="PANTHER" id="PTHR30086">
    <property type="entry name" value="ARGININE EXPORTER PROTEIN ARGO"/>
    <property type="match status" value="1"/>
</dbReference>
<comment type="caution">
    <text evidence="7">The sequence shown here is derived from an EMBL/GenBank/DDBJ whole genome shotgun (WGS) entry which is preliminary data.</text>
</comment>
<gene>
    <name evidence="7" type="ORF">JQC93_12715</name>
</gene>
<name>A0ABS2HM23_9VIBR</name>
<proteinExistence type="predicted"/>
<evidence type="ECO:0000256" key="2">
    <source>
        <dbReference type="ARBA" id="ARBA00022475"/>
    </source>
</evidence>
<dbReference type="PANTHER" id="PTHR30086:SF20">
    <property type="entry name" value="ARGININE EXPORTER PROTEIN ARGO-RELATED"/>
    <property type="match status" value="1"/>
</dbReference>
<reference evidence="7 8" key="1">
    <citation type="submission" date="2021-02" db="EMBL/GenBank/DDBJ databases">
        <authorList>
            <person name="Park J.-S."/>
        </authorList>
    </citation>
    <scope>NUCLEOTIDE SEQUENCE [LARGE SCALE GENOMIC DNA]</scope>
    <source>
        <strain evidence="7 8">188UL20-2</strain>
    </source>
</reference>
<feature type="transmembrane region" description="Helical" evidence="6">
    <location>
        <begin position="152"/>
        <end position="172"/>
    </location>
</feature>
<sequence>MDWGYFVSIAVFALVMTGTPGPNNVMLTASGANFGYRRSIPHFLGIALGLNTLIVLSAAGLDVLFRLYPAAHTGLKVAGCSYLLYLSWKIATTKNTNNASVANNEESAPMTLLQAALFQFLNPKAWMMSVAAVGTFTLSGAYYWLSILSICCVFVVVQVQTSSVWIGFGALIRRWLSTPRAQSQFNYVMAALTASCVVFIW</sequence>
<keyword evidence="4 6" id="KW-1133">Transmembrane helix</keyword>
<organism evidence="7 8">
    <name type="scientific">Vibrio ulleungensis</name>
    <dbReference type="NCBI Taxonomy" id="2807619"/>
    <lineage>
        <taxon>Bacteria</taxon>
        <taxon>Pseudomonadati</taxon>
        <taxon>Pseudomonadota</taxon>
        <taxon>Gammaproteobacteria</taxon>
        <taxon>Vibrionales</taxon>
        <taxon>Vibrionaceae</taxon>
        <taxon>Vibrio</taxon>
    </lineage>
</organism>
<accession>A0ABS2HM23</accession>
<dbReference type="EMBL" id="JAFEUM010000005">
    <property type="protein sequence ID" value="MBM7037268.1"/>
    <property type="molecule type" value="Genomic_DNA"/>
</dbReference>
<dbReference type="Proteomes" id="UP000809621">
    <property type="component" value="Unassembled WGS sequence"/>
</dbReference>
<protein>
    <submittedName>
        <fullName evidence="7">LysE family translocator</fullName>
    </submittedName>
</protein>
<evidence type="ECO:0000256" key="4">
    <source>
        <dbReference type="ARBA" id="ARBA00022989"/>
    </source>
</evidence>
<evidence type="ECO:0000313" key="8">
    <source>
        <dbReference type="Proteomes" id="UP000809621"/>
    </source>
</evidence>
<dbReference type="Pfam" id="PF01810">
    <property type="entry name" value="LysE"/>
    <property type="match status" value="1"/>
</dbReference>
<evidence type="ECO:0000256" key="5">
    <source>
        <dbReference type="ARBA" id="ARBA00023136"/>
    </source>
</evidence>